<dbReference type="EMBL" id="JAGDFL010000291">
    <property type="protein sequence ID" value="KAG7394190.1"/>
    <property type="molecule type" value="Genomic_DNA"/>
</dbReference>
<dbReference type="Proteomes" id="UP000693981">
    <property type="component" value="Unassembled WGS sequence"/>
</dbReference>
<dbReference type="AlphaFoldDB" id="A0A8T1WQV6"/>
<accession>A0A8T1WQV6</accession>
<proteinExistence type="inferred from homology"/>
<comment type="subcellular location">
    <subcellularLocation>
        <location evidence="1 5">Secreted</location>
    </subcellularLocation>
</comment>
<comment type="function">
    <text evidence="5">Effector that suppresses plant defense responses during pathogen infection.</text>
</comment>
<dbReference type="GO" id="GO:0005576">
    <property type="term" value="C:extracellular region"/>
    <property type="evidence" value="ECO:0007669"/>
    <property type="project" value="UniProtKB-SubCell"/>
</dbReference>
<evidence type="ECO:0000256" key="1">
    <source>
        <dbReference type="ARBA" id="ARBA00004613"/>
    </source>
</evidence>
<evidence type="ECO:0000256" key="4">
    <source>
        <dbReference type="ARBA" id="ARBA00022729"/>
    </source>
</evidence>
<keyword evidence="3 5" id="KW-0964">Secreted</keyword>
<evidence type="ECO:0000256" key="2">
    <source>
        <dbReference type="ARBA" id="ARBA00010400"/>
    </source>
</evidence>
<comment type="caution">
    <text evidence="6">The sequence shown here is derived from an EMBL/GenBank/DDBJ whole genome shotgun (WGS) entry which is preliminary data.</text>
</comment>
<organism evidence="6 7">
    <name type="scientific">Phytophthora boehmeriae</name>
    <dbReference type="NCBI Taxonomy" id="109152"/>
    <lineage>
        <taxon>Eukaryota</taxon>
        <taxon>Sar</taxon>
        <taxon>Stramenopiles</taxon>
        <taxon>Oomycota</taxon>
        <taxon>Peronosporomycetes</taxon>
        <taxon>Peronosporales</taxon>
        <taxon>Peronosporaceae</taxon>
        <taxon>Phytophthora</taxon>
    </lineage>
</organism>
<keyword evidence="4 5" id="KW-0732">Signal</keyword>
<dbReference type="Pfam" id="PF16810">
    <property type="entry name" value="RXLR"/>
    <property type="match status" value="1"/>
</dbReference>
<evidence type="ECO:0000313" key="7">
    <source>
        <dbReference type="Proteomes" id="UP000693981"/>
    </source>
</evidence>
<feature type="chain" id="PRO_5035960481" description="RxLR effector protein" evidence="5">
    <location>
        <begin position="24"/>
        <end position="170"/>
    </location>
</feature>
<sequence>MRINFFLFAAATVLFVESGSVSAVSDEGHTALSTKDSVSIIHAKSGVNRFLRTTETVNDEEAGSEYDSDDDTEGEERNIHELIRSSSFKTLDKLAEELAGVPGVVKYFKQQNDELFKAIAAKKWTPEAMKTELGIAAKIANTPKDRLKYDADYLLYRAYEKFWNARRAQA</sequence>
<comment type="similarity">
    <text evidence="2 5">Belongs to the RxLR effector family.</text>
</comment>
<dbReference type="InterPro" id="IPR031825">
    <property type="entry name" value="RXLR"/>
</dbReference>
<reference evidence="6" key="1">
    <citation type="submission" date="2021-02" db="EMBL/GenBank/DDBJ databases">
        <authorList>
            <person name="Palmer J.M."/>
        </authorList>
    </citation>
    <scope>NUCLEOTIDE SEQUENCE</scope>
    <source>
        <strain evidence="6">SCRP23</strain>
    </source>
</reference>
<feature type="signal peptide" evidence="5">
    <location>
        <begin position="1"/>
        <end position="23"/>
    </location>
</feature>
<evidence type="ECO:0000313" key="6">
    <source>
        <dbReference type="EMBL" id="KAG7394190.1"/>
    </source>
</evidence>
<gene>
    <name evidence="6" type="ORF">PHYBOEH_005554</name>
</gene>
<evidence type="ECO:0000256" key="5">
    <source>
        <dbReference type="RuleBase" id="RU367124"/>
    </source>
</evidence>
<protein>
    <recommendedName>
        <fullName evidence="5">RxLR effector protein</fullName>
    </recommendedName>
</protein>
<evidence type="ECO:0000256" key="3">
    <source>
        <dbReference type="ARBA" id="ARBA00022525"/>
    </source>
</evidence>
<keyword evidence="7" id="KW-1185">Reference proteome</keyword>
<comment type="domain">
    <text evidence="5">The RxLR-dEER motif acts to carry the protein into the host cell cytoplasm through binding to cell surface phosphatidylinositol-3-phosphate.</text>
</comment>
<name>A0A8T1WQV6_9STRA</name>